<dbReference type="AlphaFoldDB" id="A0A8S8X8T9"/>
<comment type="caution">
    <text evidence="1">The sequence shown here is derived from an EMBL/GenBank/DDBJ whole genome shotgun (WGS) entry which is preliminary data.</text>
</comment>
<reference evidence="1" key="1">
    <citation type="submission" date="2021-02" db="EMBL/GenBank/DDBJ databases">
        <title>Genome sequence of Rhodospirillales sp. strain TMPK1 isolated from soil.</title>
        <authorList>
            <person name="Nakai R."/>
            <person name="Kusada H."/>
            <person name="Tamaki H."/>
        </authorList>
    </citation>
    <scope>NUCLEOTIDE SEQUENCE</scope>
    <source>
        <strain evidence="1">TMPK1</strain>
    </source>
</reference>
<dbReference type="EMBL" id="BOPV01000001">
    <property type="protein sequence ID" value="GIL40368.1"/>
    <property type="molecule type" value="Genomic_DNA"/>
</dbReference>
<name>A0A8S8X8T9_9PROT</name>
<keyword evidence="1" id="KW-0328">Glycosyltransferase</keyword>
<keyword evidence="1" id="KW-0808">Transferase</keyword>
<protein>
    <submittedName>
        <fullName evidence="1">Nicotinate-nucleotide--dimethylbenzimidazole phosphoribosyltransferase</fullName>
    </submittedName>
</protein>
<dbReference type="Gene3D" id="3.40.50.10210">
    <property type="match status" value="1"/>
</dbReference>
<dbReference type="InterPro" id="IPR003200">
    <property type="entry name" value="Nict_dMeBzImd_PRibTrfase"/>
</dbReference>
<dbReference type="Pfam" id="PF02277">
    <property type="entry name" value="DBI_PRT"/>
    <property type="match status" value="1"/>
</dbReference>
<evidence type="ECO:0000313" key="2">
    <source>
        <dbReference type="Proteomes" id="UP000681075"/>
    </source>
</evidence>
<organism evidence="1 2">
    <name type="scientific">Roseiterribacter gracilis</name>
    <dbReference type="NCBI Taxonomy" id="2812848"/>
    <lineage>
        <taxon>Bacteria</taxon>
        <taxon>Pseudomonadati</taxon>
        <taxon>Pseudomonadota</taxon>
        <taxon>Alphaproteobacteria</taxon>
        <taxon>Rhodospirillales</taxon>
        <taxon>Roseiterribacteraceae</taxon>
        <taxon>Roseiterribacter</taxon>
    </lineage>
</organism>
<proteinExistence type="predicted"/>
<dbReference type="RefSeq" id="WP_420243468.1">
    <property type="nucleotide sequence ID" value="NZ_BOPV01000001.1"/>
</dbReference>
<dbReference type="InterPro" id="IPR036087">
    <property type="entry name" value="Nict_dMeBzImd_PRibTrfase_sf"/>
</dbReference>
<accession>A0A8S8X8T9</accession>
<dbReference type="Proteomes" id="UP000681075">
    <property type="component" value="Unassembled WGS sequence"/>
</dbReference>
<dbReference type="SUPFAM" id="SSF52733">
    <property type="entry name" value="Nicotinate mononucleotide:5,6-dimethylbenzimidazole phosphoribosyltransferase (CobT)"/>
    <property type="match status" value="1"/>
</dbReference>
<sequence length="260" mass="26965">MSSELDEMRALPSALPDPDLESASAALTALAMKGVGDEEARDLVGWLATWQRRRKPRIVRPRVALFATAHGLAKDDLPYFRTEVRRAIAGEGAWVEECAAAEAELRLHEMSLNDPTPDIRVGDALSPQATAHAMLYGMIAVEPGLDLLVVSALGEGAEDASRVLDTAIAGGADPMPALGARGGPDLAAVAGAILAARMAGTPVLLDGGGARAAANALAKLDPRSVDHCRDAFLYAGGEARTGRMGSRAISALRAAASLVE</sequence>
<keyword evidence="2" id="KW-1185">Reference proteome</keyword>
<dbReference type="GO" id="GO:0008939">
    <property type="term" value="F:nicotinate-nucleotide-dimethylbenzimidazole phosphoribosyltransferase activity"/>
    <property type="evidence" value="ECO:0007669"/>
    <property type="project" value="InterPro"/>
</dbReference>
<gene>
    <name evidence="1" type="primary">cobT_3</name>
    <name evidence="1" type="ORF">TMPK1_26050</name>
</gene>
<evidence type="ECO:0000313" key="1">
    <source>
        <dbReference type="EMBL" id="GIL40368.1"/>
    </source>
</evidence>